<dbReference type="SUPFAM" id="SSF52172">
    <property type="entry name" value="CheY-like"/>
    <property type="match status" value="1"/>
</dbReference>
<dbReference type="GO" id="GO:0000160">
    <property type="term" value="P:phosphorelay signal transduction system"/>
    <property type="evidence" value="ECO:0007669"/>
    <property type="project" value="UniProtKB-KW"/>
</dbReference>
<evidence type="ECO:0000256" key="3">
    <source>
        <dbReference type="ARBA" id="ARBA00023015"/>
    </source>
</evidence>
<evidence type="ECO:0000256" key="1">
    <source>
        <dbReference type="ARBA" id="ARBA00022553"/>
    </source>
</evidence>
<dbReference type="eggNOG" id="COG2204">
    <property type="taxonomic scope" value="Bacteria"/>
</dbReference>
<feature type="modified residue" description="4-aspartylphosphate" evidence="6">
    <location>
        <position position="54"/>
    </location>
</feature>
<proteinExistence type="predicted"/>
<dbReference type="Proteomes" id="UP000010716">
    <property type="component" value="Unassembled WGS sequence"/>
</dbReference>
<evidence type="ECO:0000256" key="4">
    <source>
        <dbReference type="ARBA" id="ARBA00023125"/>
    </source>
</evidence>
<evidence type="ECO:0000313" key="10">
    <source>
        <dbReference type="Proteomes" id="UP000010716"/>
    </source>
</evidence>
<dbReference type="EMBL" id="CP082237">
    <property type="protein sequence ID" value="QZT34195.1"/>
    <property type="molecule type" value="Genomic_DNA"/>
</dbReference>
<dbReference type="InterPro" id="IPR001789">
    <property type="entry name" value="Sig_transdc_resp-reg_receiver"/>
</dbReference>
<dbReference type="OrthoDB" id="9808843at2"/>
<dbReference type="GO" id="GO:0003677">
    <property type="term" value="F:DNA binding"/>
    <property type="evidence" value="ECO:0007669"/>
    <property type="project" value="UniProtKB-KW"/>
</dbReference>
<feature type="domain" description="Response regulatory" evidence="7">
    <location>
        <begin position="5"/>
        <end position="119"/>
    </location>
</feature>
<keyword evidence="1 6" id="KW-0597">Phosphoprotein</keyword>
<dbReference type="InterPro" id="IPR050595">
    <property type="entry name" value="Bact_response_regulator"/>
</dbReference>
<organism evidence="8 10">
    <name type="scientific">Caldalkalibacillus thermarum (strain TA2.A1)</name>
    <dbReference type="NCBI Taxonomy" id="986075"/>
    <lineage>
        <taxon>Bacteria</taxon>
        <taxon>Bacillati</taxon>
        <taxon>Bacillota</taxon>
        <taxon>Bacilli</taxon>
        <taxon>Bacillales</taxon>
        <taxon>Bacillaceae</taxon>
        <taxon>Caldalkalibacillus</taxon>
    </lineage>
</organism>
<dbReference type="FunFam" id="3.40.50.2300:FF:000001">
    <property type="entry name" value="DNA-binding response regulator PhoB"/>
    <property type="match status" value="1"/>
</dbReference>
<dbReference type="RefSeq" id="WP_007504628.1">
    <property type="nucleotide sequence ID" value="NZ_AFCE01000134.1"/>
</dbReference>
<evidence type="ECO:0000256" key="2">
    <source>
        <dbReference type="ARBA" id="ARBA00023012"/>
    </source>
</evidence>
<accession>F5L703</accession>
<gene>
    <name evidence="8" type="ORF">CathTA2_1603</name>
    <name evidence="9" type="ORF">HUR95_01880</name>
</gene>
<dbReference type="SMART" id="SM00448">
    <property type="entry name" value="REC"/>
    <property type="match status" value="1"/>
</dbReference>
<evidence type="ECO:0000313" key="8">
    <source>
        <dbReference type="EMBL" id="EGL82891.1"/>
    </source>
</evidence>
<dbReference type="KEGG" id="cthu:HUR95_01880"/>
<dbReference type="PROSITE" id="PS50110">
    <property type="entry name" value="RESPONSE_REGULATORY"/>
    <property type="match status" value="1"/>
</dbReference>
<reference evidence="9" key="3">
    <citation type="submission" date="2021-08" db="EMBL/GenBank/DDBJ databases">
        <authorList>
            <person name="de Jong S."/>
            <person name="van den Broek M."/>
            <person name="Merkel A."/>
            <person name="de la Torre Cortes P."/>
            <person name="Kalamorz F."/>
            <person name="Cook G."/>
            <person name="van Loosdrecht M."/>
            <person name="McMillan D."/>
        </authorList>
    </citation>
    <scope>NUCLEOTIDE SEQUENCE</scope>
    <source>
        <strain evidence="9">TA2.A1</strain>
    </source>
</reference>
<evidence type="ECO:0000313" key="11">
    <source>
        <dbReference type="Proteomes" id="UP000825179"/>
    </source>
</evidence>
<evidence type="ECO:0000256" key="5">
    <source>
        <dbReference type="ARBA" id="ARBA00023163"/>
    </source>
</evidence>
<keyword evidence="2" id="KW-0902">Two-component regulatory system</keyword>
<evidence type="ECO:0000259" key="7">
    <source>
        <dbReference type="PROSITE" id="PS50110"/>
    </source>
</evidence>
<dbReference type="Pfam" id="PF00072">
    <property type="entry name" value="Response_reg"/>
    <property type="match status" value="1"/>
</dbReference>
<keyword evidence="4" id="KW-0238">DNA-binding</keyword>
<keyword evidence="3" id="KW-0805">Transcription regulation</keyword>
<protein>
    <submittedName>
        <fullName evidence="8 9">Response regulator</fullName>
    </submittedName>
</protein>
<dbReference type="PANTHER" id="PTHR44591">
    <property type="entry name" value="STRESS RESPONSE REGULATOR PROTEIN 1"/>
    <property type="match status" value="1"/>
</dbReference>
<evidence type="ECO:0000256" key="6">
    <source>
        <dbReference type="PROSITE-ProRule" id="PRU00169"/>
    </source>
</evidence>
<reference evidence="8 10" key="1">
    <citation type="journal article" date="2011" name="J. Bacteriol.">
        <title>Draft genome sequence of the thermoalkaliphilic Caldalkalibacillus thermarum strain TA2.A1.</title>
        <authorList>
            <person name="Kalamorz F."/>
            <person name="Keis S."/>
            <person name="McMillan D.G."/>
            <person name="Olsson K."/>
            <person name="Stanton J.A."/>
            <person name="Stockwell P."/>
            <person name="Black M.A."/>
            <person name="Klingeman D.M."/>
            <person name="Land M.L."/>
            <person name="Han C.S."/>
            <person name="Martin S.L."/>
            <person name="Becher S.A."/>
            <person name="Peddie C.J."/>
            <person name="Morgan H.W."/>
            <person name="Matthies D."/>
            <person name="Preiss L."/>
            <person name="Meier T."/>
            <person name="Brown S.D."/>
            <person name="Cook G.M."/>
        </authorList>
    </citation>
    <scope>NUCLEOTIDE SEQUENCE [LARGE SCALE GENOMIC DNA]</scope>
    <source>
        <strain evidence="8 10">TA2.A1</strain>
    </source>
</reference>
<dbReference type="AlphaFoldDB" id="F5L703"/>
<dbReference type="PANTHER" id="PTHR44591:SF3">
    <property type="entry name" value="RESPONSE REGULATORY DOMAIN-CONTAINING PROTEIN"/>
    <property type="match status" value="1"/>
</dbReference>
<dbReference type="Proteomes" id="UP000825179">
    <property type="component" value="Chromosome"/>
</dbReference>
<keyword evidence="5" id="KW-0804">Transcription</keyword>
<sequence>MAQAKILIVDDQYGIRMLLSEVFQSEGYLTFEAANGQQALEITRKERPNLVLLDMKIPGMNGLDILKHLKEYDSTIQVIMMTAYGELDMIKEAMQLGALTHFAKPFDIDELRKKVGEYLLPLTS</sequence>
<name>F5L703_CALTT</name>
<dbReference type="InterPro" id="IPR011006">
    <property type="entry name" value="CheY-like_superfamily"/>
</dbReference>
<evidence type="ECO:0000313" key="9">
    <source>
        <dbReference type="EMBL" id="QZT34195.1"/>
    </source>
</evidence>
<reference evidence="9 11" key="2">
    <citation type="journal article" date="2020" name="Extremophiles">
        <title>Genomic analysis of Caldalkalibacillus thermarum TA2.A1 reveals aerobic alkaliphilic metabolism and evolutionary hallmarks linking alkaliphilic bacteria and plant life.</title>
        <authorList>
            <person name="de Jong S.I."/>
            <person name="van den Broek M.A."/>
            <person name="Merkel A.Y."/>
            <person name="de la Torre Cortes P."/>
            <person name="Kalamorz F."/>
            <person name="Cook G.M."/>
            <person name="van Loosdrecht M.C.M."/>
            <person name="McMillan D.G.G."/>
        </authorList>
    </citation>
    <scope>NUCLEOTIDE SEQUENCE [LARGE SCALE GENOMIC DNA]</scope>
    <source>
        <strain evidence="9 11">TA2.A1</strain>
    </source>
</reference>
<dbReference type="Gene3D" id="3.40.50.2300">
    <property type="match status" value="1"/>
</dbReference>
<keyword evidence="11" id="KW-1185">Reference proteome</keyword>
<dbReference type="EMBL" id="AFCE01000134">
    <property type="protein sequence ID" value="EGL82891.1"/>
    <property type="molecule type" value="Genomic_DNA"/>
</dbReference>